<name>G3IJT9_CRIGR</name>
<gene>
    <name evidence="1" type="ORF">I79_024126</name>
</gene>
<sequence>MPQCGFAIFNITGFLKFPELGCPVLSLGLVSFSHYYFKYAVSLFPCPEIL</sequence>
<dbReference type="EMBL" id="JH003396">
    <property type="protein sequence ID" value="EGW05097.1"/>
    <property type="molecule type" value="Genomic_DNA"/>
</dbReference>
<organism evidence="1 2">
    <name type="scientific">Cricetulus griseus</name>
    <name type="common">Chinese hamster</name>
    <name type="synonym">Cricetulus barabensis griseus</name>
    <dbReference type="NCBI Taxonomy" id="10029"/>
    <lineage>
        <taxon>Eukaryota</taxon>
        <taxon>Metazoa</taxon>
        <taxon>Chordata</taxon>
        <taxon>Craniata</taxon>
        <taxon>Vertebrata</taxon>
        <taxon>Euteleostomi</taxon>
        <taxon>Mammalia</taxon>
        <taxon>Eutheria</taxon>
        <taxon>Euarchontoglires</taxon>
        <taxon>Glires</taxon>
        <taxon>Rodentia</taxon>
        <taxon>Myomorpha</taxon>
        <taxon>Muroidea</taxon>
        <taxon>Cricetidae</taxon>
        <taxon>Cricetinae</taxon>
        <taxon>Cricetulus</taxon>
    </lineage>
</organism>
<reference evidence="1" key="1">
    <citation type="submission" date="2011-08" db="EMBL/GenBank/DDBJ databases">
        <title>The genomic sequence of the Chinese hamster ovary CHO-K1 cell line.</title>
        <authorList>
            <person name="Xu X."/>
            <person name="Nagarajan H."/>
            <person name="Lewis N.E."/>
            <person name="Pan S."/>
            <person name="Cai Z."/>
            <person name="Liu X."/>
            <person name="Chen W."/>
            <person name="Xie M."/>
            <person name="Wang W."/>
            <person name="Hammond S."/>
            <person name="Andersen M.R."/>
            <person name="Neff N."/>
            <person name="Passarelli B."/>
            <person name="Koh W."/>
            <person name="Fan C.H."/>
            <person name="Wang J."/>
            <person name="Gui Y."/>
            <person name="Lee K.H."/>
            <person name="Betenbaugh M.J."/>
            <person name="Quake S.R."/>
            <person name="Famili I."/>
            <person name="Palsson B.O."/>
            <person name="Wang J."/>
        </authorList>
    </citation>
    <scope>NUCLEOTIDE SEQUENCE</scope>
</reference>
<protein>
    <submittedName>
        <fullName evidence="1">Uncharacterized protein</fullName>
    </submittedName>
</protein>
<evidence type="ECO:0000313" key="1">
    <source>
        <dbReference type="EMBL" id="EGW05097.1"/>
    </source>
</evidence>
<accession>G3IJT9</accession>
<dbReference type="Proteomes" id="UP000001075">
    <property type="component" value="Unassembled WGS sequence"/>
</dbReference>
<evidence type="ECO:0000313" key="2">
    <source>
        <dbReference type="Proteomes" id="UP000001075"/>
    </source>
</evidence>
<dbReference type="AlphaFoldDB" id="G3IJT9"/>
<dbReference type="InParanoid" id="G3IJT9"/>
<proteinExistence type="predicted"/>